<dbReference type="Pfam" id="PF08699">
    <property type="entry name" value="ArgoL1"/>
    <property type="match status" value="1"/>
</dbReference>
<dbReference type="OrthoDB" id="10252740at2759"/>
<evidence type="ECO:0000259" key="2">
    <source>
        <dbReference type="PROSITE" id="PS50821"/>
    </source>
</evidence>
<dbReference type="InterPro" id="IPR032473">
    <property type="entry name" value="Argonaute_Mid_dom"/>
</dbReference>
<dbReference type="Gene3D" id="2.170.260.10">
    <property type="entry name" value="paz domain"/>
    <property type="match status" value="1"/>
</dbReference>
<gene>
    <name evidence="4" type="ORF">SCP_0400620</name>
</gene>
<dbReference type="Pfam" id="PF02170">
    <property type="entry name" value="PAZ"/>
    <property type="match status" value="1"/>
</dbReference>
<name>A0A401GHU6_9APHY</name>
<dbReference type="Pfam" id="PF16487">
    <property type="entry name" value="ArgoMid"/>
    <property type="match status" value="1"/>
</dbReference>
<dbReference type="InterPro" id="IPR003100">
    <property type="entry name" value="PAZ_dom"/>
</dbReference>
<dbReference type="InterPro" id="IPR036085">
    <property type="entry name" value="PAZ_dom_sf"/>
</dbReference>
<evidence type="ECO:0000256" key="1">
    <source>
        <dbReference type="SAM" id="MobiDB-lite"/>
    </source>
</evidence>
<dbReference type="PROSITE" id="PS50821">
    <property type="entry name" value="PAZ"/>
    <property type="match status" value="1"/>
</dbReference>
<dbReference type="AlphaFoldDB" id="A0A401GHU6"/>
<dbReference type="Gene3D" id="3.30.420.10">
    <property type="entry name" value="Ribonuclease H-like superfamily/Ribonuclease H"/>
    <property type="match status" value="1"/>
</dbReference>
<feature type="domain" description="Piwi" evidence="3">
    <location>
        <begin position="467"/>
        <end position="789"/>
    </location>
</feature>
<dbReference type="Proteomes" id="UP000287166">
    <property type="component" value="Unassembled WGS sequence"/>
</dbReference>
<dbReference type="CDD" id="cd02846">
    <property type="entry name" value="PAZ_argonaute_like"/>
    <property type="match status" value="1"/>
</dbReference>
<dbReference type="STRING" id="139825.A0A401GHU6"/>
<feature type="domain" description="PAZ" evidence="2">
    <location>
        <begin position="189"/>
        <end position="292"/>
    </location>
</feature>
<reference evidence="4 5" key="1">
    <citation type="journal article" date="2018" name="Sci. Rep.">
        <title>Genome sequence of the cauliflower mushroom Sparassis crispa (Hanabiratake) and its association with beneficial usage.</title>
        <authorList>
            <person name="Kiyama R."/>
            <person name="Furutani Y."/>
            <person name="Kawaguchi K."/>
            <person name="Nakanishi T."/>
        </authorList>
    </citation>
    <scope>NUCLEOTIDE SEQUENCE [LARGE SCALE GENOMIC DNA]</scope>
</reference>
<dbReference type="GO" id="GO:0003723">
    <property type="term" value="F:RNA binding"/>
    <property type="evidence" value="ECO:0007669"/>
    <property type="project" value="InterPro"/>
</dbReference>
<evidence type="ECO:0000259" key="3">
    <source>
        <dbReference type="PROSITE" id="PS50822"/>
    </source>
</evidence>
<accession>A0A401GHU6</accession>
<proteinExistence type="predicted"/>
<keyword evidence="5" id="KW-1185">Reference proteome</keyword>
<dbReference type="Gene3D" id="3.40.50.2300">
    <property type="match status" value="1"/>
</dbReference>
<sequence>MSTQMIAITNSAQPERTEPFPPRRAHEIIQKLQTDHVTVLGGARVVYDGRANLFVAADIPSGEYAVHMGLNANRGHFVVKLKKTAMIDPTDILNLTRKGGFTPHTSSMAVNLVQLIVRQEANLRHGFLADARSFYVRTGERELDRGLKAWRGFFQSVRPVLGRLLINVDTSTAAVYNDGPLTALAMKYLDIHNLRELENLKSSNMRKLEQFLKGVLVVVTQPQRSSAQRRARAISGLVPQAGEYRFEKDGVTTTVKNHFLQQHNYRVRNPNLFGVRIGKTAVFPAEVCNVVEGQIYRKKLSVSQQTAFIKFATQAPADKLKAIGDATKGDALDYKVSLSMQEAGMEISTSPIQVNGRLLESPPIEYGRNETVTINKKTGSWNIVRKQFFAPEAIRCWAVACFENVPPHVVETFVSKLYANLTKLGTHVHLSSPPIEYGNPAEVKKTLERAGELALQNSNVQPKKVDFILVILPQNAAEVRAQVKYWGDVFRGVSTQCVRVGKFETAGDQYCNNVALKINAKIGGINSVFVSPDAKQFLASTMVVGADVSHPGPGIFNRPSIASLVASMTPSMSVYRSQMRLQEPRHEIIKDLENMMLVALQEWYNFRKRSQLPKTILFYRDGVSEGEFEKVFNEEIGYIRNALNTAIEGIMHAATRSGIQRSAPDNPQLIFIVVGKRHHIRFFPQNPHDSDKSGNCPTGFVVEDQVTNTELFSEHYKDFYLQSHSGIIGTSRPAHYIVLQNETSLGLQHLQQVSYLLCHVYASATRAVSIPAPVYYADRVCSRAAYHFHPDQNLHLEENSSSSSDASREFDLAKWKSAFKESALSRQLYFL</sequence>
<organism evidence="4 5">
    <name type="scientific">Sparassis crispa</name>
    <dbReference type="NCBI Taxonomy" id="139825"/>
    <lineage>
        <taxon>Eukaryota</taxon>
        <taxon>Fungi</taxon>
        <taxon>Dikarya</taxon>
        <taxon>Basidiomycota</taxon>
        <taxon>Agaricomycotina</taxon>
        <taxon>Agaricomycetes</taxon>
        <taxon>Polyporales</taxon>
        <taxon>Sparassidaceae</taxon>
        <taxon>Sparassis</taxon>
    </lineage>
</organism>
<dbReference type="RefSeq" id="XP_027612604.1">
    <property type="nucleotide sequence ID" value="XM_027756803.1"/>
</dbReference>
<dbReference type="EMBL" id="BFAD01000004">
    <property type="protein sequence ID" value="GBE81691.1"/>
    <property type="molecule type" value="Genomic_DNA"/>
</dbReference>
<dbReference type="GeneID" id="38778608"/>
<dbReference type="InParanoid" id="A0A401GHU6"/>
<comment type="caution">
    <text evidence="4">The sequence shown here is derived from an EMBL/GenBank/DDBJ whole genome shotgun (WGS) entry which is preliminary data.</text>
</comment>
<dbReference type="InterPro" id="IPR036397">
    <property type="entry name" value="RNaseH_sf"/>
</dbReference>
<feature type="compositionally biased region" description="Polar residues" evidence="1">
    <location>
        <begin position="1"/>
        <end position="14"/>
    </location>
</feature>
<dbReference type="SMART" id="SM00950">
    <property type="entry name" value="Piwi"/>
    <property type="match status" value="1"/>
</dbReference>
<dbReference type="SMART" id="SM01163">
    <property type="entry name" value="DUF1785"/>
    <property type="match status" value="1"/>
</dbReference>
<evidence type="ECO:0000313" key="4">
    <source>
        <dbReference type="EMBL" id="GBE81691.1"/>
    </source>
</evidence>
<dbReference type="SUPFAM" id="SSF53098">
    <property type="entry name" value="Ribonuclease H-like"/>
    <property type="match status" value="1"/>
</dbReference>
<evidence type="ECO:0000313" key="5">
    <source>
        <dbReference type="Proteomes" id="UP000287166"/>
    </source>
</evidence>
<dbReference type="SUPFAM" id="SSF101690">
    <property type="entry name" value="PAZ domain"/>
    <property type="match status" value="1"/>
</dbReference>
<protein>
    <submittedName>
        <fullName evidence="4">Protein argonaute</fullName>
    </submittedName>
</protein>
<dbReference type="PROSITE" id="PS50822">
    <property type="entry name" value="PIWI"/>
    <property type="match status" value="1"/>
</dbReference>
<dbReference type="Pfam" id="PF02171">
    <property type="entry name" value="Piwi"/>
    <property type="match status" value="1"/>
</dbReference>
<dbReference type="InterPro" id="IPR012337">
    <property type="entry name" value="RNaseH-like_sf"/>
</dbReference>
<dbReference type="InterPro" id="IPR003165">
    <property type="entry name" value="Piwi"/>
</dbReference>
<feature type="region of interest" description="Disordered" evidence="1">
    <location>
        <begin position="1"/>
        <end position="21"/>
    </location>
</feature>
<dbReference type="InterPro" id="IPR014811">
    <property type="entry name" value="ArgoL1"/>
</dbReference>
<dbReference type="PANTHER" id="PTHR22891">
    <property type="entry name" value="EUKARYOTIC TRANSLATION INITIATION FACTOR 2C"/>
    <property type="match status" value="1"/>
</dbReference>